<name>A0ABY8WRI5_9ACTN</name>
<evidence type="ECO:0008006" key="3">
    <source>
        <dbReference type="Google" id="ProtNLM"/>
    </source>
</evidence>
<dbReference type="EMBL" id="CP126980">
    <property type="protein sequence ID" value="WIN00073.1"/>
    <property type="molecule type" value="Genomic_DNA"/>
</dbReference>
<evidence type="ECO:0000313" key="2">
    <source>
        <dbReference type="Proteomes" id="UP001240150"/>
    </source>
</evidence>
<organism evidence="1 2">
    <name type="scientific">Actinoplanes oblitus</name>
    <dbReference type="NCBI Taxonomy" id="3040509"/>
    <lineage>
        <taxon>Bacteria</taxon>
        <taxon>Bacillati</taxon>
        <taxon>Actinomycetota</taxon>
        <taxon>Actinomycetes</taxon>
        <taxon>Micromonosporales</taxon>
        <taxon>Micromonosporaceae</taxon>
        <taxon>Actinoplanes</taxon>
    </lineage>
</organism>
<dbReference type="Gene3D" id="1.10.340.30">
    <property type="entry name" value="Hypothetical protein, domain 2"/>
    <property type="match status" value="1"/>
</dbReference>
<keyword evidence="2" id="KW-1185">Reference proteome</keyword>
<reference evidence="1 2" key="1">
    <citation type="submission" date="2023-06" db="EMBL/GenBank/DDBJ databases">
        <authorList>
            <person name="Yushchuk O."/>
            <person name="Binda E."/>
            <person name="Ruckert-Reed C."/>
            <person name="Fedorenko V."/>
            <person name="Kalinowski J."/>
            <person name="Marinelli F."/>
        </authorList>
    </citation>
    <scope>NUCLEOTIDE SEQUENCE [LARGE SCALE GENOMIC DNA]</scope>
    <source>
        <strain evidence="1 2">NRRL 3884</strain>
    </source>
</reference>
<dbReference type="InterPro" id="IPR011257">
    <property type="entry name" value="DNA_glycosylase"/>
</dbReference>
<gene>
    <name evidence="1" type="ORF">ACTOB_003754</name>
</gene>
<evidence type="ECO:0000313" key="1">
    <source>
        <dbReference type="EMBL" id="WIN00073.1"/>
    </source>
</evidence>
<dbReference type="Proteomes" id="UP001240150">
    <property type="component" value="Chromosome"/>
</dbReference>
<proteinExistence type="predicted"/>
<sequence length="271" mass="29254">MATLMCDHPAWTPTPTGAHRAIRHDATVWHLLWETGADSVERHVVAGRPGATPTVDEVTAPNTMPAAFSHLGTTVARLAPVLRVRNSDLWDAIGTAVIRQVIRADQARRLHARFSAAYGQRIGTKHGDLLLFPTAETVTSLPETAFTEVGLKFHRPALAAAATAYLSCAEQWAQLPAARLVDALQTVPRIGRWTAGAAVADYSGDFALYPYADLAVRTWARRAAPDTSWPDTEPAFAAMWRTAGTGLAALTLLTLAWGGTYVRTVSPDRRG</sequence>
<dbReference type="SUPFAM" id="SSF48150">
    <property type="entry name" value="DNA-glycosylase"/>
    <property type="match status" value="1"/>
</dbReference>
<dbReference type="RefSeq" id="WP_284921541.1">
    <property type="nucleotide sequence ID" value="NZ_CP126980.1"/>
</dbReference>
<accession>A0ABY8WRI5</accession>
<protein>
    <recommendedName>
        <fullName evidence="3">HhH-GPD domain-containing protein</fullName>
    </recommendedName>
</protein>